<evidence type="ECO:0000256" key="1">
    <source>
        <dbReference type="SAM" id="Phobius"/>
    </source>
</evidence>
<organism evidence="2 3">
    <name type="scientific">Eufriesea mexicana</name>
    <dbReference type="NCBI Taxonomy" id="516756"/>
    <lineage>
        <taxon>Eukaryota</taxon>
        <taxon>Metazoa</taxon>
        <taxon>Ecdysozoa</taxon>
        <taxon>Arthropoda</taxon>
        <taxon>Hexapoda</taxon>
        <taxon>Insecta</taxon>
        <taxon>Pterygota</taxon>
        <taxon>Neoptera</taxon>
        <taxon>Endopterygota</taxon>
        <taxon>Hymenoptera</taxon>
        <taxon>Apocrita</taxon>
        <taxon>Aculeata</taxon>
        <taxon>Apoidea</taxon>
        <taxon>Anthophila</taxon>
        <taxon>Apidae</taxon>
        <taxon>Eufriesea</taxon>
    </lineage>
</organism>
<evidence type="ECO:0000313" key="2">
    <source>
        <dbReference type="EMBL" id="OAD52625.1"/>
    </source>
</evidence>
<sequence length="128" mass="14864">MPTDTQEGYLLANGFLHVGTTFIFSRCHGLFRVNRNKQRRRKGKAINVTVFKLIHLRTRRTDLKLHSLACNSYLNDATVPAVLVQKRRRRPQTVKLFLISTTRYGIGQVWISKCHPIRDLPGKKRMYG</sequence>
<keyword evidence="3" id="KW-1185">Reference proteome</keyword>
<reference evidence="2 3" key="1">
    <citation type="submission" date="2015-07" db="EMBL/GenBank/DDBJ databases">
        <title>The genome of Eufriesea mexicana.</title>
        <authorList>
            <person name="Pan H."/>
            <person name="Kapheim K."/>
        </authorList>
    </citation>
    <scope>NUCLEOTIDE SEQUENCE [LARGE SCALE GENOMIC DNA]</scope>
    <source>
        <strain evidence="2">0111107269</strain>
        <tissue evidence="2">Whole body</tissue>
    </source>
</reference>
<keyword evidence="1" id="KW-0472">Membrane</keyword>
<name>A0A310SEB3_9HYME</name>
<dbReference type="EMBL" id="KQ770716">
    <property type="protein sequence ID" value="OAD52625.1"/>
    <property type="molecule type" value="Genomic_DNA"/>
</dbReference>
<proteinExistence type="predicted"/>
<feature type="transmembrane region" description="Helical" evidence="1">
    <location>
        <begin position="12"/>
        <end position="31"/>
    </location>
</feature>
<evidence type="ECO:0000313" key="3">
    <source>
        <dbReference type="Proteomes" id="UP000250275"/>
    </source>
</evidence>
<keyword evidence="1" id="KW-1133">Transmembrane helix</keyword>
<dbReference type="AlphaFoldDB" id="A0A310SEB3"/>
<gene>
    <name evidence="2" type="ORF">WN48_00645</name>
</gene>
<dbReference type="Proteomes" id="UP000250275">
    <property type="component" value="Unassembled WGS sequence"/>
</dbReference>
<protein>
    <submittedName>
        <fullName evidence="2">Uncharacterized protein</fullName>
    </submittedName>
</protein>
<keyword evidence="1" id="KW-0812">Transmembrane</keyword>
<accession>A0A310SEB3</accession>